<dbReference type="InterPro" id="IPR036179">
    <property type="entry name" value="Ig-like_dom_sf"/>
</dbReference>
<keyword evidence="12" id="KW-1185">Reference proteome</keyword>
<dbReference type="Proteomes" id="UP000184164">
    <property type="component" value="Unassembled WGS sequence"/>
</dbReference>
<evidence type="ECO:0000313" key="11">
    <source>
        <dbReference type="EMBL" id="SHF66867.1"/>
    </source>
</evidence>
<dbReference type="FunFam" id="3.80.10.10:FF:000041">
    <property type="entry name" value="LRR receptor-like serine/threonine-protein kinase ERECTA"/>
    <property type="match status" value="1"/>
</dbReference>
<dbReference type="AlphaFoldDB" id="A0A1M5DIP9"/>
<dbReference type="Pfam" id="PF00560">
    <property type="entry name" value="LRR_1"/>
    <property type="match status" value="2"/>
</dbReference>
<dbReference type="InterPro" id="IPR032675">
    <property type="entry name" value="LRR_dom_sf"/>
</dbReference>
<name>A0A1M5DIP9_9BACT</name>
<organism evidence="11 12">
    <name type="scientific">Mariniphaga anaerophila</name>
    <dbReference type="NCBI Taxonomy" id="1484053"/>
    <lineage>
        <taxon>Bacteria</taxon>
        <taxon>Pseudomonadati</taxon>
        <taxon>Bacteroidota</taxon>
        <taxon>Bacteroidia</taxon>
        <taxon>Marinilabiliales</taxon>
        <taxon>Prolixibacteraceae</taxon>
        <taxon>Mariniphaga</taxon>
    </lineage>
</organism>
<proteinExistence type="predicted"/>
<keyword evidence="4" id="KW-0732">Signal</keyword>
<dbReference type="Gene3D" id="2.60.40.10">
    <property type="entry name" value="Immunoglobulins"/>
    <property type="match status" value="1"/>
</dbReference>
<dbReference type="GO" id="GO:0016020">
    <property type="term" value="C:membrane"/>
    <property type="evidence" value="ECO:0007669"/>
    <property type="project" value="UniProtKB-SubCell"/>
</dbReference>
<dbReference type="InterPro" id="IPR007110">
    <property type="entry name" value="Ig-like_dom"/>
</dbReference>
<dbReference type="EMBL" id="FQUM01000007">
    <property type="protein sequence ID" value="SHF66867.1"/>
    <property type="molecule type" value="Genomic_DNA"/>
</dbReference>
<keyword evidence="5" id="KW-0677">Repeat</keyword>
<dbReference type="Pfam" id="PF13860">
    <property type="entry name" value="FlgD_ig"/>
    <property type="match status" value="1"/>
</dbReference>
<dbReference type="InterPro" id="IPR053038">
    <property type="entry name" value="RLP_Defense"/>
</dbReference>
<evidence type="ECO:0000256" key="3">
    <source>
        <dbReference type="ARBA" id="ARBA00022692"/>
    </source>
</evidence>
<evidence type="ECO:0000256" key="9">
    <source>
        <dbReference type="SAM" id="Phobius"/>
    </source>
</evidence>
<evidence type="ECO:0000256" key="5">
    <source>
        <dbReference type="ARBA" id="ARBA00022737"/>
    </source>
</evidence>
<evidence type="ECO:0000256" key="7">
    <source>
        <dbReference type="ARBA" id="ARBA00023136"/>
    </source>
</evidence>
<evidence type="ECO:0000256" key="6">
    <source>
        <dbReference type="ARBA" id="ARBA00022989"/>
    </source>
</evidence>
<feature type="transmembrane region" description="Helical" evidence="9">
    <location>
        <begin position="7"/>
        <end position="23"/>
    </location>
</feature>
<evidence type="ECO:0000256" key="1">
    <source>
        <dbReference type="ARBA" id="ARBA00004370"/>
    </source>
</evidence>
<dbReference type="InterPro" id="IPR013783">
    <property type="entry name" value="Ig-like_fold"/>
</dbReference>
<dbReference type="InterPro" id="IPR025965">
    <property type="entry name" value="FlgD/Vpr_Ig-like"/>
</dbReference>
<keyword evidence="8" id="KW-1015">Disulfide bond</keyword>
<gene>
    <name evidence="11" type="ORF">SAMN05444274_107119</name>
</gene>
<dbReference type="Gene3D" id="2.60.40.4070">
    <property type="match status" value="1"/>
</dbReference>
<protein>
    <submittedName>
        <fullName evidence="11">Por secretion system C-terminal sorting domain-containing protein</fullName>
    </submittedName>
</protein>
<dbReference type="FunFam" id="3.80.10.10:FF:000129">
    <property type="entry name" value="Leucine-rich repeat receptor-like kinase"/>
    <property type="match status" value="1"/>
</dbReference>
<dbReference type="PANTHER" id="PTHR48064">
    <property type="entry name" value="OS01G0750400 PROTEIN"/>
    <property type="match status" value="1"/>
</dbReference>
<evidence type="ECO:0000259" key="10">
    <source>
        <dbReference type="PROSITE" id="PS50835"/>
    </source>
</evidence>
<dbReference type="OrthoDB" id="8440781at2"/>
<accession>A0A1M5DIP9</accession>
<evidence type="ECO:0000256" key="4">
    <source>
        <dbReference type="ARBA" id="ARBA00022729"/>
    </source>
</evidence>
<dbReference type="PANTHER" id="PTHR48064:SF6">
    <property type="entry name" value="RECEPTOR-LIKE PROTEIN KINASE 2"/>
    <property type="match status" value="1"/>
</dbReference>
<evidence type="ECO:0000256" key="2">
    <source>
        <dbReference type="ARBA" id="ARBA00022614"/>
    </source>
</evidence>
<keyword evidence="6 9" id="KW-1133">Transmembrane helix</keyword>
<dbReference type="NCBIfam" id="TIGR04183">
    <property type="entry name" value="Por_Secre_tail"/>
    <property type="match status" value="1"/>
</dbReference>
<keyword evidence="3 9" id="KW-0812">Transmembrane</keyword>
<evidence type="ECO:0000313" key="12">
    <source>
        <dbReference type="Proteomes" id="UP000184164"/>
    </source>
</evidence>
<dbReference type="InterPro" id="IPR001611">
    <property type="entry name" value="Leu-rich_rpt"/>
</dbReference>
<dbReference type="InterPro" id="IPR003591">
    <property type="entry name" value="Leu-rich_rpt_typical-subtyp"/>
</dbReference>
<dbReference type="SUPFAM" id="SSF52047">
    <property type="entry name" value="RNI-like"/>
    <property type="match status" value="1"/>
</dbReference>
<sequence>MKRDRTLVKFIPYLFVLLFVWLADIDSNAQPEKTTGLNSKDEVLSKVAKEVTLQIERERLALHESENSKPLVEKSSVINDFPVKTAISESDSMVLVRFFNQTGGANWTNNTNWLAGPVNTWYGIEIESDFVTEIRLKNNNLEGTIPPELGQLTSLKHLDLDTNKLQGAIPVELGQLTELEFLYLNGNKLTGTIPAELLQLVNLELLYLSDNQLSGDIPEGFEQIAGLRWLDLSHNQFSGSIPVEFGQFASLLFLDLGQNQFTDTIPASFGQLANLRWLVLSDNQLDGEIPVELAALSSLEQLYLEGNQFSGGVPAELGQLTNLLWLNLGQNQLIGSVPVELGQLSDLRLLYLDGNQLDGGIPVELEHLTDLRWVNLSENQLSGSIPDEIWQLANLDLLFLDSNQLTGNISTQLGQLAGVEWLDFGQNELTGAVPKEISQLADLQIFNVKSNRLDSLPEIVAPESLAYFDVSDNQLGFDDLEHNIDLESALDFFYSPQDSIGTTRVFLEKAGDSFSFLLEVGGEQNVYQWYRNGVLLESQTSSTLAFDNLAPGNSGKYYCVVTNTLVPNLVLTSRLVTLKIEQCQELVFDEGWHIISVPVLPEQADAEFLFQSMIDKSTLLSVLDEDGNVLEEGESSEIWQNDIGDITPGKGYKLRAGDKDTVEICGVVLDYPFSIPLKAGWNIIGFPHTSPANSDEVIQSLVDKGTLEKVQDERGNAIEDWGESGGWKNFVGNFVPGKGYKVKLTVADTIYINEVYQASDVQSIASPVHFQPSFTGNGVDHMNINITNLSSAFFSPGDELAVFDGDFCVGAVVLTEFQIEEQAVSIAASAAGAFGMSGFTEGNTIMLKFWSAENDQEMVLTPELMDGTLTFLKNESAFLSLAEYTAAGIVDEFPGSRASISCYPNPFSSEVTIEIVQSEADNVQLEIFNHLGQRVKTLSSRVRLPAGVHRFVWDGKSSGGQMVAPGVYYVNMVTNNVQKQKKILLSGF</sequence>
<keyword evidence="2" id="KW-0433">Leucine-rich repeat</keyword>
<dbReference type="PROSITE" id="PS50835">
    <property type="entry name" value="IG_LIKE"/>
    <property type="match status" value="1"/>
</dbReference>
<dbReference type="SMART" id="SM00369">
    <property type="entry name" value="LRR_TYP"/>
    <property type="match status" value="8"/>
</dbReference>
<dbReference type="Pfam" id="PF13855">
    <property type="entry name" value="LRR_8"/>
    <property type="match status" value="3"/>
</dbReference>
<dbReference type="InterPro" id="IPR026444">
    <property type="entry name" value="Secre_tail"/>
</dbReference>
<dbReference type="SUPFAM" id="SSF48726">
    <property type="entry name" value="Immunoglobulin"/>
    <property type="match status" value="1"/>
</dbReference>
<feature type="domain" description="Ig-like" evidence="10">
    <location>
        <begin position="496"/>
        <end position="577"/>
    </location>
</feature>
<dbReference type="RefSeq" id="WP_073002730.1">
    <property type="nucleotide sequence ID" value="NZ_FQUM01000007.1"/>
</dbReference>
<keyword evidence="7 9" id="KW-0472">Membrane</keyword>
<dbReference type="FunFam" id="3.80.10.10:FF:000095">
    <property type="entry name" value="LRR receptor-like serine/threonine-protein kinase GSO1"/>
    <property type="match status" value="1"/>
</dbReference>
<dbReference type="Gene3D" id="3.80.10.10">
    <property type="entry name" value="Ribonuclease Inhibitor"/>
    <property type="match status" value="3"/>
</dbReference>
<reference evidence="12" key="1">
    <citation type="submission" date="2016-11" db="EMBL/GenBank/DDBJ databases">
        <authorList>
            <person name="Varghese N."/>
            <person name="Submissions S."/>
        </authorList>
    </citation>
    <scope>NUCLEOTIDE SEQUENCE [LARGE SCALE GENOMIC DNA]</scope>
    <source>
        <strain evidence="12">DSM 26910</strain>
    </source>
</reference>
<comment type="subcellular location">
    <subcellularLocation>
        <location evidence="1">Membrane</location>
    </subcellularLocation>
</comment>
<evidence type="ECO:0000256" key="8">
    <source>
        <dbReference type="ARBA" id="ARBA00023157"/>
    </source>
</evidence>